<reference evidence="2 3" key="1">
    <citation type="submission" date="2008-07" db="EMBL/GenBank/DDBJ databases">
        <authorList>
            <person name="El-Sayed N."/>
            <person name="Caler E."/>
            <person name="Inman J."/>
            <person name="Amedeo P."/>
            <person name="Hass B."/>
            <person name="Wortman J."/>
        </authorList>
    </citation>
    <scope>NUCLEOTIDE SEQUENCE [LARGE SCALE GENOMIC DNA]</scope>
    <source>
        <strain evidence="3">ATCC 50983 / TXsc</strain>
    </source>
</reference>
<feature type="region of interest" description="Disordered" evidence="1">
    <location>
        <begin position="550"/>
        <end position="572"/>
    </location>
</feature>
<feature type="region of interest" description="Disordered" evidence="1">
    <location>
        <begin position="87"/>
        <end position="154"/>
    </location>
</feature>
<evidence type="ECO:0000313" key="2">
    <source>
        <dbReference type="EMBL" id="EER00244.1"/>
    </source>
</evidence>
<evidence type="ECO:0008006" key="4">
    <source>
        <dbReference type="Google" id="ProtNLM"/>
    </source>
</evidence>
<protein>
    <recommendedName>
        <fullName evidence="4">FtsJ methyltransferase domain containing 1</fullName>
    </recommendedName>
</protein>
<feature type="compositionally biased region" description="Basic and acidic residues" evidence="1">
    <location>
        <begin position="121"/>
        <end position="143"/>
    </location>
</feature>
<dbReference type="GeneID" id="9049986"/>
<dbReference type="Proteomes" id="UP000007800">
    <property type="component" value="Unassembled WGS sequence"/>
</dbReference>
<dbReference type="AlphaFoldDB" id="C5LSK3"/>
<organism evidence="3">
    <name type="scientific">Perkinsus marinus (strain ATCC 50983 / TXsc)</name>
    <dbReference type="NCBI Taxonomy" id="423536"/>
    <lineage>
        <taxon>Eukaryota</taxon>
        <taxon>Sar</taxon>
        <taxon>Alveolata</taxon>
        <taxon>Perkinsozoa</taxon>
        <taxon>Perkinsea</taxon>
        <taxon>Perkinsida</taxon>
        <taxon>Perkinsidae</taxon>
        <taxon>Perkinsus</taxon>
    </lineage>
</organism>
<dbReference type="OMA" id="WIICTHR"/>
<gene>
    <name evidence="2" type="ORF">Pmar_PMAR017102</name>
</gene>
<sequence length="572" mass="64534">MTFTWETVFLVMLKNAWMSEDFTEAFAKCSAYFSTQQTDYIERNLRLFKEFPFEEKQLINARKRSYPTAFIERLDLRRLKEEDKIVPDPAIPLNQGGNINSTRSLPTAGRANKSGTQSSRAEFRRLYEQTQGRRADLAKEKPHAGFVPTEGGSTVMKGARAEEDEEKVPAIGSNLSKALLEKAGLTGEGLKHGNPIVEVENRRPTDRRGLGHGSVGESSGGPMVMHAKPAMKMRRELENTLLGKISSGDYLKESWFTECGVPLEPYEVKLSKFADSDALDKVVYYRTEAAWEQQSGRVEVPKPAEDESALEEIRKVAGFVEVSLGERVLEINPASPTESVIECERIIRCELGTSSSSKLPDRHKDVVALLPPEATSEPLDSIFVRISRDSACPYPIELTEYELRHRREWLGPIMAALNCHPHRALIIGLPQSTLLTRWSAGILQILALAFYHTQLVTPTNPVTGGAWIICTHRGYEENIRDSVPYRACRQFLQCLYDASTMTEARGGFIPNVLPPPYFTEESFARYICDFNTEVLTTEYEGVWRAMERPALERSEVQQEKEEKEEEKKDATV</sequence>
<evidence type="ECO:0000256" key="1">
    <source>
        <dbReference type="SAM" id="MobiDB-lite"/>
    </source>
</evidence>
<proteinExistence type="predicted"/>
<name>C5LSK3_PERM5</name>
<keyword evidence="3" id="KW-1185">Reference proteome</keyword>
<accession>C5LSK3</accession>
<dbReference type="InParanoid" id="C5LSK3"/>
<feature type="compositionally biased region" description="Polar residues" evidence="1">
    <location>
        <begin position="95"/>
        <end position="105"/>
    </location>
</feature>
<feature type="region of interest" description="Disordered" evidence="1">
    <location>
        <begin position="204"/>
        <end position="224"/>
    </location>
</feature>
<evidence type="ECO:0000313" key="3">
    <source>
        <dbReference type="Proteomes" id="UP000007800"/>
    </source>
</evidence>
<dbReference type="RefSeq" id="XP_002767526.1">
    <property type="nucleotide sequence ID" value="XM_002767480.1"/>
</dbReference>
<dbReference type="EMBL" id="GG685191">
    <property type="protein sequence ID" value="EER00244.1"/>
    <property type="molecule type" value="Genomic_DNA"/>
</dbReference>